<feature type="domain" description="DUF3645" evidence="9">
    <location>
        <begin position="2432"/>
        <end position="2464"/>
    </location>
</feature>
<feature type="domain" description="DUF3638" evidence="8">
    <location>
        <begin position="2090"/>
        <end position="2310"/>
    </location>
</feature>
<evidence type="ECO:0000256" key="6">
    <source>
        <dbReference type="ARBA" id="ARBA00022807"/>
    </source>
</evidence>
<feature type="compositionally biased region" description="Acidic residues" evidence="7">
    <location>
        <begin position="3226"/>
        <end position="3239"/>
    </location>
</feature>
<keyword evidence="6" id="KW-0788">Thiol protease</keyword>
<dbReference type="SUPFAM" id="SSF52540">
    <property type="entry name" value="P-loop containing nucleoside triphosphate hydrolases"/>
    <property type="match status" value="1"/>
</dbReference>
<dbReference type="PANTHER" id="PTHR13367">
    <property type="entry name" value="UBIQUITIN THIOESTERASE"/>
    <property type="match status" value="1"/>
</dbReference>
<evidence type="ECO:0000313" key="11">
    <source>
        <dbReference type="EMBL" id="ROT41910.1"/>
    </source>
</evidence>
<evidence type="ECO:0000259" key="9">
    <source>
        <dbReference type="Pfam" id="PF12359"/>
    </source>
</evidence>
<evidence type="ECO:0000256" key="3">
    <source>
        <dbReference type="ARBA" id="ARBA00022670"/>
    </source>
</evidence>
<keyword evidence="12" id="KW-1185">Reference proteome</keyword>
<dbReference type="STRING" id="1314773.A0A3N2Q558"/>
<organism evidence="11 12">
    <name type="scientific">Sodiomyces alkalinus (strain CBS 110278 / VKM F-3762 / F11)</name>
    <name type="common">Alkaliphilic filamentous fungus</name>
    <dbReference type="NCBI Taxonomy" id="1314773"/>
    <lineage>
        <taxon>Eukaryota</taxon>
        <taxon>Fungi</taxon>
        <taxon>Dikarya</taxon>
        <taxon>Ascomycota</taxon>
        <taxon>Pezizomycotina</taxon>
        <taxon>Sordariomycetes</taxon>
        <taxon>Hypocreomycetidae</taxon>
        <taxon>Glomerellales</taxon>
        <taxon>Plectosphaerellaceae</taxon>
        <taxon>Sodiomyces</taxon>
    </lineage>
</organism>
<feature type="compositionally biased region" description="Low complexity" evidence="7">
    <location>
        <begin position="3128"/>
        <end position="3154"/>
    </location>
</feature>
<feature type="region of interest" description="Disordered" evidence="7">
    <location>
        <begin position="3125"/>
        <end position="3154"/>
    </location>
</feature>
<dbReference type="GeneID" id="39581758"/>
<dbReference type="Pfam" id="PF20255">
    <property type="entry name" value="DUF6606"/>
    <property type="match status" value="1"/>
</dbReference>
<keyword evidence="3" id="KW-0645">Protease</keyword>
<dbReference type="Proteomes" id="UP000272025">
    <property type="component" value="Unassembled WGS sequence"/>
</dbReference>
<dbReference type="EC" id="3.4.19.12" evidence="2"/>
<proteinExistence type="predicted"/>
<evidence type="ECO:0000256" key="1">
    <source>
        <dbReference type="ARBA" id="ARBA00000707"/>
    </source>
</evidence>
<dbReference type="RefSeq" id="XP_028469716.1">
    <property type="nucleotide sequence ID" value="XM_028613280.1"/>
</dbReference>
<evidence type="ECO:0000313" key="12">
    <source>
        <dbReference type="Proteomes" id="UP000272025"/>
    </source>
</evidence>
<feature type="region of interest" description="Disordered" evidence="7">
    <location>
        <begin position="3281"/>
        <end position="3319"/>
    </location>
</feature>
<dbReference type="InterPro" id="IPR022099">
    <property type="entry name" value="DUF3638"/>
</dbReference>
<dbReference type="Pfam" id="PF12340">
    <property type="entry name" value="DUF3638"/>
    <property type="match status" value="1"/>
</dbReference>
<dbReference type="InterPro" id="IPR046541">
    <property type="entry name" value="DUF6606"/>
</dbReference>
<accession>A0A3N2Q558</accession>
<evidence type="ECO:0000259" key="8">
    <source>
        <dbReference type="Pfam" id="PF12340"/>
    </source>
</evidence>
<evidence type="ECO:0000256" key="2">
    <source>
        <dbReference type="ARBA" id="ARBA00012759"/>
    </source>
</evidence>
<dbReference type="Pfam" id="PF12359">
    <property type="entry name" value="DUF3645"/>
    <property type="match status" value="1"/>
</dbReference>
<evidence type="ECO:0000256" key="7">
    <source>
        <dbReference type="SAM" id="MobiDB-lite"/>
    </source>
</evidence>
<gene>
    <name evidence="11" type="ORF">SODALDRAFT_347045</name>
</gene>
<dbReference type="EMBL" id="ML119051">
    <property type="protein sequence ID" value="ROT41910.1"/>
    <property type="molecule type" value="Genomic_DNA"/>
</dbReference>
<dbReference type="InterPro" id="IPR022105">
    <property type="entry name" value="DUF3645"/>
</dbReference>
<comment type="catalytic activity">
    <reaction evidence="1">
        <text>Thiol-dependent hydrolysis of ester, thioester, amide, peptide and isopeptide bonds formed by the C-terminal Gly of ubiquitin (a 76-residue protein attached to proteins as an intracellular targeting signal).</text>
        <dbReference type="EC" id="3.4.19.12"/>
    </reaction>
</comment>
<keyword evidence="5" id="KW-0378">Hydrolase</keyword>
<feature type="domain" description="DUF6606" evidence="10">
    <location>
        <begin position="12"/>
        <end position="288"/>
    </location>
</feature>
<reference evidence="11 12" key="1">
    <citation type="journal article" date="2018" name="Mol. Ecol.">
        <title>The obligate alkalophilic soda-lake fungus Sodiomyces alkalinus has shifted to a protein diet.</title>
        <authorList>
            <person name="Grum-Grzhimaylo A.A."/>
            <person name="Falkoski D.L."/>
            <person name="van den Heuvel J."/>
            <person name="Valero-Jimenez C.A."/>
            <person name="Min B."/>
            <person name="Choi I.G."/>
            <person name="Lipzen A."/>
            <person name="Daum C.G."/>
            <person name="Aanen D.K."/>
            <person name="Tsang A."/>
            <person name="Henrissat B."/>
            <person name="Bilanenko E.N."/>
            <person name="de Vries R.P."/>
            <person name="van Kan J.A.L."/>
            <person name="Grigoriev I.V."/>
            <person name="Debets A.J.M."/>
        </authorList>
    </citation>
    <scope>NUCLEOTIDE SEQUENCE [LARGE SCALE GENOMIC DNA]</scope>
    <source>
        <strain evidence="11 12">F11</strain>
    </source>
</reference>
<protein>
    <recommendedName>
        <fullName evidence="2">ubiquitinyl hydrolase 1</fullName>
        <ecNumber evidence="2">3.4.19.12</ecNumber>
    </recommendedName>
</protein>
<name>A0A3N2Q558_SODAK</name>
<evidence type="ECO:0000256" key="4">
    <source>
        <dbReference type="ARBA" id="ARBA00022786"/>
    </source>
</evidence>
<dbReference type="InterPro" id="IPR051346">
    <property type="entry name" value="OTU_Deubiquitinase"/>
</dbReference>
<dbReference type="GO" id="GO:0004843">
    <property type="term" value="F:cysteine-type deubiquitinase activity"/>
    <property type="evidence" value="ECO:0007669"/>
    <property type="project" value="UniProtKB-EC"/>
</dbReference>
<dbReference type="OrthoDB" id="3182339at2759"/>
<dbReference type="PANTHER" id="PTHR13367:SF33">
    <property type="entry name" value="P-LOOP CONTAINING NUCLEOSIDE TRIPHOSPHATE HYDROLASE PROTEIN"/>
    <property type="match status" value="1"/>
</dbReference>
<evidence type="ECO:0000256" key="5">
    <source>
        <dbReference type="ARBA" id="ARBA00022801"/>
    </source>
</evidence>
<feature type="region of interest" description="Disordered" evidence="7">
    <location>
        <begin position="3207"/>
        <end position="3244"/>
    </location>
</feature>
<dbReference type="InterPro" id="IPR027417">
    <property type="entry name" value="P-loop_NTPase"/>
</dbReference>
<feature type="compositionally biased region" description="Low complexity" evidence="7">
    <location>
        <begin position="3302"/>
        <end position="3319"/>
    </location>
</feature>
<sequence length="3319" mass="371545">MDASATKLLEAVFEHLVLPPQLPGAFDGNDTALTRNLGERLQAACASLRHAGDTRVWDTVEVSLKATRSLNHNALASGDIRILHALSLLTHDGAVEWLAVHVIQQNAAILIHRAPSNDCIVFEAFRVAAPAPTVLEANHALVRTFPDRAVAIPPGTFSDGTFMDTLIQFLEQASSESFDRFASRAMKGGKSVVESRDFANPALISEMLMSLLEGMGQPVDDRIHKICKKVRDDVVLASAEIPWRRSPYWLVLRVALCRLLATLLSHSDGRVARVYFKFIMCRVLADFLNESVGLLHPEKILMLQAKLCRRLAKLDSERSSASGPLRASYDDFFTATSVYFEGIVEKTRKMISSAWENHKQKTIRHIPPLPLRAPDSDLVLSLPYSGAHLQRLASQGTAAPTHKVTLDMPSLGEGTVSQVNHLATKYSALIDFESTVITEKDDASVVFAEKKCEKLAESIQKYLLEVDTAYNDDATLMSAYLLKLFELWVAMDQAATTACPLLCQYHPIFVPAALDVLCLATADEMCRLRDVQTYLASRIESCSTSHNTILSDPKSRMAFPMQYVHSTQHGKDIETLGHTIDSASMRSADAKHSELSDLTDQYNQLTEDIRVGVCTCTFYANGGRDVRGCTKCWKWRSRKKLKITAHEDFLPPSTKKAKAHRAAVLFELAIPAYLAGYRMATWKLQILGCRDVLDRRGNKPVLLLNAFGQLRSFWDQRSNRLSLTLGSETKSFLQTHYKEQKLPTTLGAISLPFGPKFSYYDSGSGVWASELLGVPWYQHLLGTWLPRGISDPYENSALAMQRDVYAPTSYEIAADEHDVPSDMSCHEFNAFRRAVSARGRRWLVLLVELGATNINFSSETTMALFHRLSLQAGPAVQEGGVLREAHVVFRDPTFCARLCGTLHCRLDALVSSWREVYCMSTIITLSLRLYYLCPAVFQETAYGLLSRTRQITADWLTHLRSEVRLNNDAEAVRKAATYAFWAALLCRQTFAIYHHATDDQADLDSTDLLCFFRASIALQENLLVNLQELAPTLRQMLIRDLSTSHAMRRRISKWFSTGYAALEDAINETWTDVGGLSKRSFGLWQPASYMPCDSWWRVSRTQKTKFAASQAVHYHLLQGHLLVDGKPLGRLPLQMREDPGIQELFPSQHLLTRSSNLAGMEYQLVNSVFGHQIHFGFRDNQVVVRAVYKGSILELVPRTNFGNGLKGPQRDLDLPSGLVDDCVHWLNLQTGKLEMRRKPRVWAQRPGNWVLDVRKRLAVRNQSSRTRGFRGMGPAILKTEKLGSYLVEPRSGVGKQIADIFRDFEDTDKLTIYQTPQGRLSVEMKRLEIRFHVNNQKRLQCSELKSEIAENQDAGTFYGLTSKLVLQNVANALRRSILVPIGPEFFWKKQGMHVAVRVANNGSYARFSVDEVLGRLRCAPEPLHLYLKALLHAVTSFPLPDGLTGRTGTEEAFHCLRSASSQPWTPLNIGPRSMLTRLQSLSPKRVYYPAGSKIYQKVAWNDRLTATVQHEGLASLASSILEQSRRLDVFRMTTGVPTQAPDTPRPEDKHADNHLVLRGLIRRQIYERINSPSEHDILVKAAQVTVYAPEDRACASKQSCQVYQTVKALGANAGVTPSLPKLTPLLQTWNTIGGFSHGLPAVDIPLLLDGDISVIWPPLVQSCRQLGIRDSRSSVVFRLAFLAYGEKTDMGLVRWLVELSQNARLRDIEPPEHPTLNGFRPFEEPCVDSLRALLLIEQMDRNNHNLPTAKKGKKSEARKKYVSKMGDEASEIASLLVDKWPQVPRSANDFERLLKDQSLGCFIDHQIAWTFLSVELQRLLNNLDLSRYLQQLETTVEEVLNEQGGEVNLVRCDIWSSKPTILKAPTTALTLPHDIPSFMIPRLTADLTLKSYDQPIRHSVLLTPRPEDMQLQSHQPGHWGDGDVHKALSSLPPELSILRGIVDGFSSSANPTRKQYGKDLQESLLALIRDRMTPRPLEKALPFLVNTEVDIAMARKALRDHSESIQKALSRGSGGFGWLSAGNLWPCLSPVALLEQLRNDTTPYLGPGMKEALVTYGFLVTKLQRLIRMRDAQLCHNSKRFLEEQRHEGHSNWNPADHPEWLLLEIDNDILIRKPQVDVARAIISPASGNNSVLQMNMGQGKTSCIMPMAVVMLADKTQLCRLIVPRALLLQTAQVIQSRLGGLVGRVVRHIPYSRRSSSQPDVLNLYQTIHRDTLGSGGVMLCLPEHIMSFKLSGLQLLADRRLEAATKMVEIQRWLNASCRDVLDESDFTLSAKTQLIYPSGPQTAVDGHPHRWLVIEEVLSLVEGHTSLLRSRFPRGIEVVRRHQGYPIIHFLHTAAEDALNDLLVADVCAGRLSGVQLKNTDSEAARKIIETIIVGVDVPEATWIEAAESLTDDVFGLKNLYLLRGLISQRILLLCLKKRWNVQYGLHPDRAPIAVPFEAKGIPSQTAEYGHPDTALVLTCLAFYQTGVTKGQISQSLQHVIKSDDPAARYERWINGSDTLPVTLRHWHLVNADDEAQVDELWQHLRFDRIVLNHYMNNFVFPAHAKQFSIKLQASGWDIPLFSTGPRRALTTGFSGTNDNKGMLPQNIKQDDLPSLLQTNAEVLSSLLEPRNSRCIQAVDRDGRHLTEKGLLELLHKEKIRILIDAGAHILEQKNEDLAQQWLDIDTEAQGAVYLGRNSQIMVRARYQKGALPLLASPFADSLETCVVYIDEAHTRGTDLKLPPNARGAVTLGLGQTKDQTVQAAMRLRQLGSTQSVAFVAPPEVYRSVLDLRPSKGNMNPMSSPNLKRPPPVTSVDVVRWLLEQSCQANEHMMSLHIAQGFDFCRRTNALWKHSMFLADGQDRAKLLDVIRQREEQTLEQLYGPKHRMPASSSTGEPQSIQADFPRLQAFVTNLLQQKRALLSDGRVAHSSAFEEVEQEREVEFEVEQVRENQKPVSFLPHVFPGLSDSLKGFVKTGFLDSNGSFVQAFEYLGDTKIGRKFGVEKTSSRLFVTQEFCKTIIPDKSRTERSIMRPVEWILWSPVFEIAVVVIPEEAELLLPRLRRMEKPQVWLLSYAAPVTKSMRIFNSFGYFIVPSGKRKFKFPSWLGIEVGVLAGRLYFDYSEYGPLLTWLGVSQGEDGGSTESTSSDDTSVVESESASSTASTSSTLLSPCGLAIKEPLKFLLEWLTHRRQTDDIMHTPMGFICQRRRLPEDHTFFSTTANSQDFGAQALSRGPTDNTNDDDEEDSDDESDWDHLDHNDIVGIGQHETAGEEGFVGVEKDVENMKDLVHKFSGVQLDGADASSDVPRTVWDEPSSSTSWGSGAGDSGSASK</sequence>
<evidence type="ECO:0000259" key="10">
    <source>
        <dbReference type="Pfam" id="PF20255"/>
    </source>
</evidence>
<keyword evidence="4" id="KW-0833">Ubl conjugation pathway</keyword>
<dbReference type="GO" id="GO:0006508">
    <property type="term" value="P:proteolysis"/>
    <property type="evidence" value="ECO:0007669"/>
    <property type="project" value="UniProtKB-KW"/>
</dbReference>